<dbReference type="InterPro" id="IPR003819">
    <property type="entry name" value="TauD/TfdA-like"/>
</dbReference>
<dbReference type="GO" id="GO:0016706">
    <property type="term" value="F:2-oxoglutarate-dependent dioxygenase activity"/>
    <property type="evidence" value="ECO:0007669"/>
    <property type="project" value="TreeGrafter"/>
</dbReference>
<dbReference type="HOGENOM" id="CLU_036005_2_1_1"/>
<accession>A0A0D3ITQ7</accession>
<keyword evidence="3" id="KW-0223">Dioxygenase</keyword>
<dbReference type="Gene3D" id="3.60.130.10">
    <property type="entry name" value="Clavaminate synthase-like"/>
    <property type="match status" value="1"/>
</dbReference>
<reference evidence="8" key="1">
    <citation type="journal article" date="2013" name="Nature">
        <title>Pan genome of the phytoplankton Emiliania underpins its global distribution.</title>
        <authorList>
            <person name="Read B.A."/>
            <person name="Kegel J."/>
            <person name="Klute M.J."/>
            <person name="Kuo A."/>
            <person name="Lefebvre S.C."/>
            <person name="Maumus F."/>
            <person name="Mayer C."/>
            <person name="Miller J."/>
            <person name="Monier A."/>
            <person name="Salamov A."/>
            <person name="Young J."/>
            <person name="Aguilar M."/>
            <person name="Claverie J.M."/>
            <person name="Frickenhaus S."/>
            <person name="Gonzalez K."/>
            <person name="Herman E.K."/>
            <person name="Lin Y.C."/>
            <person name="Napier J."/>
            <person name="Ogata H."/>
            <person name="Sarno A.F."/>
            <person name="Shmutz J."/>
            <person name="Schroeder D."/>
            <person name="de Vargas C."/>
            <person name="Verret F."/>
            <person name="von Dassow P."/>
            <person name="Valentin K."/>
            <person name="Van de Peer Y."/>
            <person name="Wheeler G."/>
            <person name="Dacks J.B."/>
            <person name="Delwiche C.F."/>
            <person name="Dyhrman S.T."/>
            <person name="Glockner G."/>
            <person name="John U."/>
            <person name="Richards T."/>
            <person name="Worden A.Z."/>
            <person name="Zhang X."/>
            <person name="Grigoriev I.V."/>
            <person name="Allen A.E."/>
            <person name="Bidle K."/>
            <person name="Borodovsky M."/>
            <person name="Bowler C."/>
            <person name="Brownlee C."/>
            <person name="Cock J.M."/>
            <person name="Elias M."/>
            <person name="Gladyshev V.N."/>
            <person name="Groth M."/>
            <person name="Guda C."/>
            <person name="Hadaegh A."/>
            <person name="Iglesias-Rodriguez M.D."/>
            <person name="Jenkins J."/>
            <person name="Jones B.M."/>
            <person name="Lawson T."/>
            <person name="Leese F."/>
            <person name="Lindquist E."/>
            <person name="Lobanov A."/>
            <person name="Lomsadze A."/>
            <person name="Malik S.B."/>
            <person name="Marsh M.E."/>
            <person name="Mackinder L."/>
            <person name="Mock T."/>
            <person name="Mueller-Roeber B."/>
            <person name="Pagarete A."/>
            <person name="Parker M."/>
            <person name="Probert I."/>
            <person name="Quesneville H."/>
            <person name="Raines C."/>
            <person name="Rensing S.A."/>
            <person name="Riano-Pachon D.M."/>
            <person name="Richier S."/>
            <person name="Rokitta S."/>
            <person name="Shiraiwa Y."/>
            <person name="Soanes D.M."/>
            <person name="van der Giezen M."/>
            <person name="Wahlund T.M."/>
            <person name="Williams B."/>
            <person name="Wilson W."/>
            <person name="Wolfe G."/>
            <person name="Wurch L.L."/>
        </authorList>
    </citation>
    <scope>NUCLEOTIDE SEQUENCE</scope>
</reference>
<protein>
    <recommendedName>
        <fullName evidence="6">TauD/TfdA-like domain-containing protein</fullName>
    </recommendedName>
</protein>
<keyword evidence="2" id="KW-0479">Metal-binding</keyword>
<dbReference type="InterPro" id="IPR051323">
    <property type="entry name" value="AtsK-like"/>
</dbReference>
<evidence type="ECO:0000259" key="6">
    <source>
        <dbReference type="Pfam" id="PF02668"/>
    </source>
</evidence>
<dbReference type="KEGG" id="ehx:EMIHUDRAFT_461539"/>
<comment type="similarity">
    <text evidence="1">Belongs to the TfdA dioxygenase family.</text>
</comment>
<dbReference type="GeneID" id="17260711"/>
<dbReference type="EnsemblProtists" id="EOD14642">
    <property type="protein sequence ID" value="EOD14642"/>
    <property type="gene ID" value="EMIHUDRAFT_461539"/>
</dbReference>
<dbReference type="PANTHER" id="PTHR30468">
    <property type="entry name" value="ALPHA-KETOGLUTARATE-DEPENDENT SULFONATE DIOXYGENASE"/>
    <property type="match status" value="1"/>
</dbReference>
<dbReference type="Proteomes" id="UP000013827">
    <property type="component" value="Unassembled WGS sequence"/>
</dbReference>
<dbReference type="InterPro" id="IPR042098">
    <property type="entry name" value="TauD-like_sf"/>
</dbReference>
<dbReference type="GO" id="GO:0005737">
    <property type="term" value="C:cytoplasm"/>
    <property type="evidence" value="ECO:0007669"/>
    <property type="project" value="TreeGrafter"/>
</dbReference>
<dbReference type="eggNOG" id="ENOG502S204">
    <property type="taxonomic scope" value="Eukaryota"/>
</dbReference>
<dbReference type="STRING" id="2903.R1BXW9"/>
<evidence type="ECO:0000256" key="5">
    <source>
        <dbReference type="ARBA" id="ARBA00023004"/>
    </source>
</evidence>
<name>A0A0D3ITQ7_EMIH1</name>
<evidence type="ECO:0000256" key="1">
    <source>
        <dbReference type="ARBA" id="ARBA00005896"/>
    </source>
</evidence>
<dbReference type="Pfam" id="PF02668">
    <property type="entry name" value="TauD"/>
    <property type="match status" value="1"/>
</dbReference>
<feature type="domain" description="TauD/TfdA-like" evidence="6">
    <location>
        <begin position="28"/>
        <end position="292"/>
    </location>
</feature>
<organism evidence="7 8">
    <name type="scientific">Emiliania huxleyi (strain CCMP1516)</name>
    <dbReference type="NCBI Taxonomy" id="280463"/>
    <lineage>
        <taxon>Eukaryota</taxon>
        <taxon>Haptista</taxon>
        <taxon>Haptophyta</taxon>
        <taxon>Prymnesiophyceae</taxon>
        <taxon>Isochrysidales</taxon>
        <taxon>Noelaerhabdaceae</taxon>
        <taxon>Emiliania</taxon>
    </lineage>
</organism>
<sequence length="306" mass="34287">MRALRGVSRRLSTPALKPPSAHALGWRVTPVAHALGAEIEGADLSHIGATEFAAVREALLQYEVIFFRDQASFDPAAHRALAQLFGGVQTHPAYATVEGFPEITILENDRERPSLIEKWHTDMTFRPRPPLGSILHGIVIPDGGRGDTEFLSMSAAFEALEPSLRRRLAGLEAEHSFEHGFKESLSQPGGRQRLAQALADNPPVTHPVVRTHPESGRQSLFVNGLFTTRILGLGEGESAELLGFLQEHMEQPRFRCRFRWRPHSVAIWDNRLTQHRPVNDYWPSHRKLQRITIDGDRPFYRAAEAA</sequence>
<evidence type="ECO:0000313" key="8">
    <source>
        <dbReference type="Proteomes" id="UP000013827"/>
    </source>
</evidence>
<dbReference type="RefSeq" id="XP_005767071.1">
    <property type="nucleotide sequence ID" value="XM_005767014.1"/>
</dbReference>
<reference evidence="7" key="2">
    <citation type="submission" date="2024-10" db="UniProtKB">
        <authorList>
            <consortium name="EnsemblProtists"/>
        </authorList>
    </citation>
    <scope>IDENTIFICATION</scope>
</reference>
<evidence type="ECO:0000256" key="3">
    <source>
        <dbReference type="ARBA" id="ARBA00022964"/>
    </source>
</evidence>
<dbReference type="AlphaFoldDB" id="A0A0D3ITQ7"/>
<dbReference type="OMA" id="NNWHTDV"/>
<dbReference type="PANTHER" id="PTHR30468:SF1">
    <property type="entry name" value="ALPHA-KETOGLUTARATE-DEPENDENT SULFONATE DIOXYGENASE"/>
    <property type="match status" value="1"/>
</dbReference>
<dbReference type="PaxDb" id="2903-EOD14642"/>
<evidence type="ECO:0000256" key="4">
    <source>
        <dbReference type="ARBA" id="ARBA00023002"/>
    </source>
</evidence>
<evidence type="ECO:0000313" key="7">
    <source>
        <dbReference type="EnsemblProtists" id="EOD14642"/>
    </source>
</evidence>
<proteinExistence type="inferred from homology"/>
<dbReference type="SUPFAM" id="SSF51197">
    <property type="entry name" value="Clavaminate synthase-like"/>
    <property type="match status" value="1"/>
</dbReference>
<keyword evidence="8" id="KW-1185">Reference proteome</keyword>
<evidence type="ECO:0000256" key="2">
    <source>
        <dbReference type="ARBA" id="ARBA00022723"/>
    </source>
</evidence>
<keyword evidence="4" id="KW-0560">Oxidoreductase</keyword>
<dbReference type="GO" id="GO:0046872">
    <property type="term" value="F:metal ion binding"/>
    <property type="evidence" value="ECO:0007669"/>
    <property type="project" value="UniProtKB-KW"/>
</dbReference>
<keyword evidence="5" id="KW-0408">Iron</keyword>